<sequence>MNPPPFPLDPSLWHATAVPAPDCPPLDQDVAVDVAIVGGGYAGLSTALHLAERGVSCVVLEAREPGWGGSGRNGGQVIPGLKYDPNELIAKFGEEAGKALTAFAGSTADTVFDLIAKHGMNVPHVRNGWIQGAHMASMVETAKKRSAEWARLGAPTEYLDKARTTDHLGTDVYLAGWIDKRGGAVQPLSYARELCRAAQKAGAIVHGQSPVQGLAREGGKWKVKTAQGATVTAGKVALCTNGYTGDYYPKLAQTVIAPNSYQVATEPLSDNLRKSILPYGQVTSDTRQLLLYFRLDHEGRLLMGGRGPFREPTDKSDWAHLERVIARLYPAVKDTPIQFRWCGRVAVTRDFLPHLHEPEPGMIVNIGCQGRGIGLESTMGKALAAYLATGDRKALPFPVTPVKTIPFHGLNRAYVAAVVAFYRMSDAGLA</sequence>
<dbReference type="Gene3D" id="3.30.9.10">
    <property type="entry name" value="D-Amino Acid Oxidase, subunit A, domain 2"/>
    <property type="match status" value="1"/>
</dbReference>
<dbReference type="GO" id="GO:0005737">
    <property type="term" value="C:cytoplasm"/>
    <property type="evidence" value="ECO:0007669"/>
    <property type="project" value="TreeGrafter"/>
</dbReference>
<dbReference type="PRINTS" id="PR00420">
    <property type="entry name" value="RNGMNOXGNASE"/>
</dbReference>
<comment type="caution">
    <text evidence="3">The sequence shown here is derived from an EMBL/GenBank/DDBJ whole genome shotgun (WGS) entry which is preliminary data.</text>
</comment>
<dbReference type="InterPro" id="IPR036188">
    <property type="entry name" value="FAD/NAD-bd_sf"/>
</dbReference>
<feature type="domain" description="FAD dependent oxidoreductase" evidence="2">
    <location>
        <begin position="33"/>
        <end position="385"/>
    </location>
</feature>
<gene>
    <name evidence="3" type="ORF">GCM10007036_17090</name>
</gene>
<protein>
    <submittedName>
        <fullName evidence="3">FAD-dependent oxidoreductase</fullName>
    </submittedName>
</protein>
<dbReference type="PANTHER" id="PTHR13847">
    <property type="entry name" value="SARCOSINE DEHYDROGENASE-RELATED"/>
    <property type="match status" value="1"/>
</dbReference>
<reference evidence="3" key="2">
    <citation type="submission" date="2020-09" db="EMBL/GenBank/DDBJ databases">
        <authorList>
            <person name="Sun Q."/>
            <person name="Zhou Y."/>
        </authorList>
    </citation>
    <scope>NUCLEOTIDE SEQUENCE</scope>
    <source>
        <strain evidence="3">CGMCC 1.12214</strain>
    </source>
</reference>
<evidence type="ECO:0000259" key="2">
    <source>
        <dbReference type="Pfam" id="PF01266"/>
    </source>
</evidence>
<evidence type="ECO:0000313" key="4">
    <source>
        <dbReference type="Proteomes" id="UP000603912"/>
    </source>
</evidence>
<evidence type="ECO:0000256" key="1">
    <source>
        <dbReference type="ARBA" id="ARBA00023002"/>
    </source>
</evidence>
<name>A0A917I733_9HYPH</name>
<keyword evidence="4" id="KW-1185">Reference proteome</keyword>
<dbReference type="AlphaFoldDB" id="A0A917I733"/>
<dbReference type="SUPFAM" id="SSF51905">
    <property type="entry name" value="FAD/NAD(P)-binding domain"/>
    <property type="match status" value="1"/>
</dbReference>
<dbReference type="Proteomes" id="UP000603912">
    <property type="component" value="Unassembled WGS sequence"/>
</dbReference>
<evidence type="ECO:0000313" key="3">
    <source>
        <dbReference type="EMBL" id="GGH16402.1"/>
    </source>
</evidence>
<dbReference type="PANTHER" id="PTHR13847:SF281">
    <property type="entry name" value="FAD DEPENDENT OXIDOREDUCTASE DOMAIN-CONTAINING PROTEIN"/>
    <property type="match status" value="1"/>
</dbReference>
<dbReference type="RefSeq" id="WP_188517213.1">
    <property type="nucleotide sequence ID" value="NZ_BMES01000001.1"/>
</dbReference>
<accession>A0A917I733</accession>
<proteinExistence type="predicted"/>
<dbReference type="GO" id="GO:0016491">
    <property type="term" value="F:oxidoreductase activity"/>
    <property type="evidence" value="ECO:0007669"/>
    <property type="project" value="UniProtKB-KW"/>
</dbReference>
<organism evidence="3 4">
    <name type="scientific">Alsobacter metallidurans</name>
    <dbReference type="NCBI Taxonomy" id="340221"/>
    <lineage>
        <taxon>Bacteria</taxon>
        <taxon>Pseudomonadati</taxon>
        <taxon>Pseudomonadota</taxon>
        <taxon>Alphaproteobacteria</taxon>
        <taxon>Hyphomicrobiales</taxon>
        <taxon>Alsobacteraceae</taxon>
        <taxon>Alsobacter</taxon>
    </lineage>
</organism>
<dbReference type="EMBL" id="BMES01000001">
    <property type="protein sequence ID" value="GGH16402.1"/>
    <property type="molecule type" value="Genomic_DNA"/>
</dbReference>
<reference evidence="3" key="1">
    <citation type="journal article" date="2014" name="Int. J. Syst. Evol. Microbiol.">
        <title>Complete genome sequence of Corynebacterium casei LMG S-19264T (=DSM 44701T), isolated from a smear-ripened cheese.</title>
        <authorList>
            <consortium name="US DOE Joint Genome Institute (JGI-PGF)"/>
            <person name="Walter F."/>
            <person name="Albersmeier A."/>
            <person name="Kalinowski J."/>
            <person name="Ruckert C."/>
        </authorList>
    </citation>
    <scope>NUCLEOTIDE SEQUENCE</scope>
    <source>
        <strain evidence="3">CGMCC 1.12214</strain>
    </source>
</reference>
<dbReference type="InterPro" id="IPR006076">
    <property type="entry name" value="FAD-dep_OxRdtase"/>
</dbReference>
<dbReference type="Pfam" id="PF01266">
    <property type="entry name" value="DAO"/>
    <property type="match status" value="1"/>
</dbReference>
<dbReference type="Gene3D" id="3.50.50.60">
    <property type="entry name" value="FAD/NAD(P)-binding domain"/>
    <property type="match status" value="1"/>
</dbReference>
<keyword evidence="1" id="KW-0560">Oxidoreductase</keyword>